<evidence type="ECO:0000313" key="2">
    <source>
        <dbReference type="EMBL" id="ROT73727.1"/>
    </source>
</evidence>
<proteinExistence type="predicted"/>
<reference evidence="2 3" key="2">
    <citation type="submission" date="2019-01" db="EMBL/GenBank/DDBJ databases">
        <title>The decoding of complex shrimp genome reveals the adaptation for benthos swimmer, frequently molting mechanism and breeding impact on genome.</title>
        <authorList>
            <person name="Sun Y."/>
            <person name="Gao Y."/>
            <person name="Yu Y."/>
        </authorList>
    </citation>
    <scope>NUCLEOTIDE SEQUENCE [LARGE SCALE GENOMIC DNA]</scope>
    <source>
        <tissue evidence="2">Muscle</tissue>
    </source>
</reference>
<reference evidence="2 3" key="1">
    <citation type="submission" date="2018-04" db="EMBL/GenBank/DDBJ databases">
        <authorList>
            <person name="Zhang X."/>
            <person name="Yuan J."/>
            <person name="Li F."/>
            <person name="Xiang J."/>
        </authorList>
    </citation>
    <scope>NUCLEOTIDE SEQUENCE [LARGE SCALE GENOMIC DNA]</scope>
    <source>
        <tissue evidence="2">Muscle</tissue>
    </source>
</reference>
<dbReference type="OrthoDB" id="6365438at2759"/>
<evidence type="ECO:0000256" key="1">
    <source>
        <dbReference type="SAM" id="MobiDB-lite"/>
    </source>
</evidence>
<name>A0A423TBD6_PENVA</name>
<dbReference type="AlphaFoldDB" id="A0A423TBD6"/>
<comment type="caution">
    <text evidence="2">The sequence shown here is derived from an EMBL/GenBank/DDBJ whole genome shotgun (WGS) entry which is preliminary data.</text>
</comment>
<keyword evidence="3" id="KW-1185">Reference proteome</keyword>
<feature type="compositionally biased region" description="Basic residues" evidence="1">
    <location>
        <begin position="194"/>
        <end position="211"/>
    </location>
</feature>
<feature type="compositionally biased region" description="Basic residues" evidence="1">
    <location>
        <begin position="168"/>
        <end position="184"/>
    </location>
</feature>
<feature type="region of interest" description="Disordered" evidence="1">
    <location>
        <begin position="146"/>
        <end position="278"/>
    </location>
</feature>
<protein>
    <submittedName>
        <fullName evidence="2">Uncharacterized protein</fullName>
    </submittedName>
</protein>
<organism evidence="2 3">
    <name type="scientific">Penaeus vannamei</name>
    <name type="common">Whiteleg shrimp</name>
    <name type="synonym">Litopenaeus vannamei</name>
    <dbReference type="NCBI Taxonomy" id="6689"/>
    <lineage>
        <taxon>Eukaryota</taxon>
        <taxon>Metazoa</taxon>
        <taxon>Ecdysozoa</taxon>
        <taxon>Arthropoda</taxon>
        <taxon>Crustacea</taxon>
        <taxon>Multicrustacea</taxon>
        <taxon>Malacostraca</taxon>
        <taxon>Eumalacostraca</taxon>
        <taxon>Eucarida</taxon>
        <taxon>Decapoda</taxon>
        <taxon>Dendrobranchiata</taxon>
        <taxon>Penaeoidea</taxon>
        <taxon>Penaeidae</taxon>
        <taxon>Penaeus</taxon>
    </lineage>
</organism>
<feature type="compositionally biased region" description="Pro residues" evidence="1">
    <location>
        <begin position="259"/>
        <end position="271"/>
    </location>
</feature>
<feature type="compositionally biased region" description="Low complexity" evidence="1">
    <location>
        <begin position="212"/>
        <end position="225"/>
    </location>
</feature>
<dbReference type="Proteomes" id="UP000283509">
    <property type="component" value="Unassembled WGS sequence"/>
</dbReference>
<accession>A0A423TBD6</accession>
<feature type="compositionally biased region" description="Basic and acidic residues" evidence="1">
    <location>
        <begin position="243"/>
        <end position="254"/>
    </location>
</feature>
<gene>
    <name evidence="2" type="ORF">C7M84_007831</name>
</gene>
<sequence length="372" mass="42890">MIRSVITTPILQTRQQKLTPKDPNLGTKLQKRPHNEVRGIFPKGSLEEMVDSCNDPVLGIQFVYKEVIHGKEKFTCQLCQKSSDVTRIKTSRMFEHLTSLSHNRKYMEIKFGHTKDLLLHFKDEARQIEEREGKIHQPIIDFTHQLPPDLRADLGGYTHSPNQSSSQSRRHRSRSRSHSRRSRSLSRDRDSRSHSRSRCSRSPSRSRRSRSRSTSSTSRSSSISPEESRTSTGHASRVHSKDRKAESPFDKADAVPEQIPLPPPPPPPLPQKPQTAEAEVEVDMHEDPRPILDEIKLLHQSDCKDMLLEDTDMQACMIQTLWTLNLKLDKYYNRSGTTYRLHEDKEVILMSDVTNKLKDYIKQLILIPPESH</sequence>
<evidence type="ECO:0000313" key="3">
    <source>
        <dbReference type="Proteomes" id="UP000283509"/>
    </source>
</evidence>
<dbReference type="EMBL" id="QCYY01001999">
    <property type="protein sequence ID" value="ROT73727.1"/>
    <property type="molecule type" value="Genomic_DNA"/>
</dbReference>